<dbReference type="Proteomes" id="UP001375240">
    <property type="component" value="Unassembled WGS sequence"/>
</dbReference>
<evidence type="ECO:0008006" key="5">
    <source>
        <dbReference type="Google" id="ProtNLM"/>
    </source>
</evidence>
<feature type="compositionally biased region" description="Pro residues" evidence="2">
    <location>
        <begin position="52"/>
        <end position="69"/>
    </location>
</feature>
<evidence type="ECO:0000313" key="3">
    <source>
        <dbReference type="EMBL" id="KAK6341262.1"/>
    </source>
</evidence>
<accession>A0AAV9UHP7</accession>
<dbReference type="InterPro" id="IPR051330">
    <property type="entry name" value="Phosphatase_reg/MetRdx"/>
</dbReference>
<feature type="region of interest" description="Disordered" evidence="2">
    <location>
        <begin position="27"/>
        <end position="72"/>
    </location>
</feature>
<keyword evidence="4" id="KW-1185">Reference proteome</keyword>
<reference evidence="3 4" key="1">
    <citation type="submission" date="2019-10" db="EMBL/GenBank/DDBJ databases">
        <authorList>
            <person name="Palmer J.M."/>
        </authorList>
    </citation>
    <scope>NUCLEOTIDE SEQUENCE [LARGE SCALE GENOMIC DNA]</scope>
    <source>
        <strain evidence="3 4">TWF696</strain>
    </source>
</reference>
<evidence type="ECO:0000256" key="1">
    <source>
        <dbReference type="ARBA" id="ARBA00006658"/>
    </source>
</evidence>
<proteinExistence type="inferred from homology"/>
<name>A0AAV9UHP7_9PEZI</name>
<gene>
    <name evidence="3" type="ORF">TWF696_008346</name>
</gene>
<dbReference type="PANTHER" id="PTHR21021">
    <property type="entry name" value="GAF/PUTATIVE CYTOSKELETAL PROTEIN"/>
    <property type="match status" value="1"/>
</dbReference>
<dbReference type="GO" id="GO:0031929">
    <property type="term" value="P:TOR signaling"/>
    <property type="evidence" value="ECO:0007669"/>
    <property type="project" value="TreeGrafter"/>
</dbReference>
<protein>
    <recommendedName>
        <fullName evidence="5">TIP41-like protein</fullName>
    </recommendedName>
</protein>
<sequence length="348" mass="38998">MMAITFYASHFGPTSTFAHPAIQATTRPAPVANHPHPQTVHTYRTNKMSSTSPPPSTSSSSMPPPPPAPAQLTAKEVQAVMPSAVDAGRTITVGGITVTTRKLPILNAAEIEAMTEKLGIAPPEMIFGNNVVSIKGVAKADGAPGEKDKTWKIEFNALDALDLVDKTGSDMLKVAYSAAWQKQRENMHEGIKEVVKPFDWTYSTHYRGTVTENARFEPTQQQIPLDKLRRQDPILFFDDVMLYEDELADNGMSILSVKVRVMPARLLLLARFYMRLDDVVFRIRDTRVFVEFAEGLVLREYQEREDSYENVKKKLMPYREDVPAIMRDANQMVEFLPLQGTVVEKMVL</sequence>
<dbReference type="Pfam" id="PF04176">
    <property type="entry name" value="TIP41"/>
    <property type="match status" value="1"/>
</dbReference>
<dbReference type="InterPro" id="IPR007303">
    <property type="entry name" value="TIP41-like"/>
</dbReference>
<evidence type="ECO:0000313" key="4">
    <source>
        <dbReference type="Proteomes" id="UP001375240"/>
    </source>
</evidence>
<dbReference type="AlphaFoldDB" id="A0AAV9UHP7"/>
<comment type="caution">
    <text evidence="3">The sequence shown here is derived from an EMBL/GenBank/DDBJ whole genome shotgun (WGS) entry which is preliminary data.</text>
</comment>
<evidence type="ECO:0000256" key="2">
    <source>
        <dbReference type="SAM" id="MobiDB-lite"/>
    </source>
</evidence>
<comment type="similarity">
    <text evidence="1">Belongs to the TIP41 family.</text>
</comment>
<dbReference type="EMBL" id="JAVHNQ010000007">
    <property type="protein sequence ID" value="KAK6341262.1"/>
    <property type="molecule type" value="Genomic_DNA"/>
</dbReference>
<dbReference type="GO" id="GO:0005829">
    <property type="term" value="C:cytosol"/>
    <property type="evidence" value="ECO:0007669"/>
    <property type="project" value="TreeGrafter"/>
</dbReference>
<organism evidence="3 4">
    <name type="scientific">Orbilia brochopaga</name>
    <dbReference type="NCBI Taxonomy" id="3140254"/>
    <lineage>
        <taxon>Eukaryota</taxon>
        <taxon>Fungi</taxon>
        <taxon>Dikarya</taxon>
        <taxon>Ascomycota</taxon>
        <taxon>Pezizomycotina</taxon>
        <taxon>Orbiliomycetes</taxon>
        <taxon>Orbiliales</taxon>
        <taxon>Orbiliaceae</taxon>
        <taxon>Orbilia</taxon>
    </lineage>
</organism>
<dbReference type="PANTHER" id="PTHR21021:SF16">
    <property type="entry name" value="TIP41-LIKE PROTEIN"/>
    <property type="match status" value="1"/>
</dbReference>